<dbReference type="AlphaFoldDB" id="A0A0V8GIB0"/>
<protein>
    <submittedName>
        <fullName evidence="4">UDP-galactose phosphate transferase</fullName>
    </submittedName>
</protein>
<dbReference type="PANTHER" id="PTHR30576:SF8">
    <property type="entry name" value="UNDECAPRENYL-PHOSPHATE GALACTOSE PHOSPHOTRANSFERASE"/>
    <property type="match status" value="1"/>
</dbReference>
<sequence>MKRTFDFTVSLIAILILIPVYAVVALVIYTKLGRPIFFNQVRPGYKGELFKIYKFRTMTNETDDEGKLLPDADRIPASLEWIRRLSLDEIPQFLNILRGQMSFVGPRPLLVSYLNHYTKEQMARHDVLPGLTGWAQIHGRNATTWQQRLEQDQWYAANHTFRLDLYILFKTFKMVISSEGNSTAHQTGMGEFKGLDGGVPHDVAKR</sequence>
<comment type="similarity">
    <text evidence="1">Belongs to the bacterial sugar transferase family.</text>
</comment>
<dbReference type="RefSeq" id="WP_023469393.1">
    <property type="nucleotide sequence ID" value="NZ_FMYN01000001.1"/>
</dbReference>
<dbReference type="GO" id="GO:0016780">
    <property type="term" value="F:phosphotransferase activity, for other substituted phosphate groups"/>
    <property type="evidence" value="ECO:0007669"/>
    <property type="project" value="TreeGrafter"/>
</dbReference>
<comment type="caution">
    <text evidence="4">The sequence shown here is derived from an EMBL/GenBank/DDBJ whole genome shotgun (WGS) entry which is preliminary data.</text>
</comment>
<dbReference type="InterPro" id="IPR003362">
    <property type="entry name" value="Bact_transf"/>
</dbReference>
<name>A0A0V8GIB0_9BACL</name>
<dbReference type="Pfam" id="PF02397">
    <property type="entry name" value="Bac_transf"/>
    <property type="match status" value="1"/>
</dbReference>
<evidence type="ECO:0000259" key="3">
    <source>
        <dbReference type="Pfam" id="PF02397"/>
    </source>
</evidence>
<dbReference type="Proteomes" id="UP000053797">
    <property type="component" value="Unassembled WGS sequence"/>
</dbReference>
<evidence type="ECO:0000313" key="5">
    <source>
        <dbReference type="Proteomes" id="UP000053797"/>
    </source>
</evidence>
<proteinExistence type="inferred from homology"/>
<organism evidence="4 5">
    <name type="scientific">Exiguobacterium indicum</name>
    <dbReference type="NCBI Taxonomy" id="296995"/>
    <lineage>
        <taxon>Bacteria</taxon>
        <taxon>Bacillati</taxon>
        <taxon>Bacillota</taxon>
        <taxon>Bacilli</taxon>
        <taxon>Bacillales</taxon>
        <taxon>Bacillales Family XII. Incertae Sedis</taxon>
        <taxon>Exiguobacterium</taxon>
    </lineage>
</organism>
<feature type="region of interest" description="Disordered" evidence="2">
    <location>
        <begin position="183"/>
        <end position="206"/>
    </location>
</feature>
<dbReference type="OrthoDB" id="9808602at2"/>
<feature type="domain" description="Bacterial sugar transferase" evidence="3">
    <location>
        <begin position="2"/>
        <end position="176"/>
    </location>
</feature>
<evidence type="ECO:0000256" key="1">
    <source>
        <dbReference type="ARBA" id="ARBA00006464"/>
    </source>
</evidence>
<keyword evidence="4" id="KW-0808">Transferase</keyword>
<gene>
    <name evidence="4" type="ORF">AS033_01090</name>
</gene>
<evidence type="ECO:0000256" key="2">
    <source>
        <dbReference type="SAM" id="MobiDB-lite"/>
    </source>
</evidence>
<reference evidence="4 5" key="1">
    <citation type="journal article" date="2015" name="Int. J. Syst. Evol. Microbiol.">
        <title>Exiguobacterium enclense sp. nov., isolated from sediment.</title>
        <authorList>
            <person name="Dastager S.G."/>
            <person name="Mawlankar R."/>
            <person name="Sonalkar V.V."/>
            <person name="Thorat M.N."/>
            <person name="Mual P."/>
            <person name="Verma A."/>
            <person name="Krishnamurthi S."/>
            <person name="Tang S.K."/>
            <person name="Li W.J."/>
        </authorList>
    </citation>
    <scope>NUCLEOTIDE SEQUENCE [LARGE SCALE GENOMIC DNA]</scope>
    <source>
        <strain evidence="4 5">NIO-1109</strain>
    </source>
</reference>
<dbReference type="PANTHER" id="PTHR30576">
    <property type="entry name" value="COLANIC BIOSYNTHESIS UDP-GLUCOSE LIPID CARRIER TRANSFERASE"/>
    <property type="match status" value="1"/>
</dbReference>
<dbReference type="EMBL" id="LNQL01000001">
    <property type="protein sequence ID" value="KSU49995.1"/>
    <property type="molecule type" value="Genomic_DNA"/>
</dbReference>
<evidence type="ECO:0000313" key="4">
    <source>
        <dbReference type="EMBL" id="KSU49995.1"/>
    </source>
</evidence>
<accession>A0A0V8GIB0</accession>